<dbReference type="PROSITE" id="PS50011">
    <property type="entry name" value="PROTEIN_KINASE_DOM"/>
    <property type="match status" value="1"/>
</dbReference>
<evidence type="ECO:0000256" key="6">
    <source>
        <dbReference type="ARBA" id="ARBA00022777"/>
    </source>
</evidence>
<dbReference type="EMBL" id="AZBU02000003">
    <property type="protein sequence ID" value="TKR88882.1"/>
    <property type="molecule type" value="Genomic_DNA"/>
</dbReference>
<comment type="caution">
    <text evidence="13">The sequence shown here is derived from an EMBL/GenBank/DDBJ whole genome shotgun (WGS) entry which is preliminary data.</text>
</comment>
<keyword evidence="8" id="KW-0539">Nucleus</keyword>
<dbReference type="Pfam" id="PF00069">
    <property type="entry name" value="Pkinase"/>
    <property type="match status" value="1"/>
</dbReference>
<feature type="region of interest" description="Disordered" evidence="11">
    <location>
        <begin position="17"/>
        <end position="37"/>
    </location>
</feature>
<dbReference type="PROSITE" id="PS00107">
    <property type="entry name" value="PROTEIN_KINASE_ATP"/>
    <property type="match status" value="1"/>
</dbReference>
<dbReference type="GO" id="GO:0004693">
    <property type="term" value="F:cyclin-dependent protein serine/threonine kinase activity"/>
    <property type="evidence" value="ECO:0007669"/>
    <property type="project" value="TreeGrafter"/>
</dbReference>
<sequence length="393" mass="44052">MTPVCLTRRYAQLLSRSQNEVHGGGQPLHCPRHGPDSNSEIHLQREESDLVDKYNLTVKIGHGTFGEVYRGYRKTDKKTVAIKRFVQDGGIGPQEWVPHHADARSPPDQADGAVGLLDAKNFATTCYMVMPYYEADLFGVLSSKLVLTVPQQKTIMLQTLMGIAALHCKKIIHRDLKTANIMISAGGVIKIGDFGLAKPFNSHMERFTPNVVTLWYRCPELLLGERNYGTAIDMWSAGCIMGELLNKKPIMQSNTEQGQLKAIVGMIGPINEESYPGCTALPKYKEVESLLNNPSRLTNLRTLFWEGGKDYIDLMEKLLALNPNKRITAEVAIEHPYFDASPVPVANLKTVLDKIPEISKFELNVRNKSTQNLEPPRKRKSEAMTKDIFSNRF</sequence>
<evidence type="ECO:0000256" key="5">
    <source>
        <dbReference type="ARBA" id="ARBA00022741"/>
    </source>
</evidence>
<dbReference type="SMART" id="SM00220">
    <property type="entry name" value="S_TKc"/>
    <property type="match status" value="1"/>
</dbReference>
<evidence type="ECO:0000313" key="14">
    <source>
        <dbReference type="Proteomes" id="UP000298663"/>
    </source>
</evidence>
<organism evidence="13 14">
    <name type="scientific">Steinernema carpocapsae</name>
    <name type="common">Entomopathogenic nematode</name>
    <dbReference type="NCBI Taxonomy" id="34508"/>
    <lineage>
        <taxon>Eukaryota</taxon>
        <taxon>Metazoa</taxon>
        <taxon>Ecdysozoa</taxon>
        <taxon>Nematoda</taxon>
        <taxon>Chromadorea</taxon>
        <taxon>Rhabditida</taxon>
        <taxon>Tylenchina</taxon>
        <taxon>Panagrolaimomorpha</taxon>
        <taxon>Strongyloidoidea</taxon>
        <taxon>Steinernematidae</taxon>
        <taxon>Steinernema</taxon>
    </lineage>
</organism>
<dbReference type="PANTHER" id="PTHR24056:SF233">
    <property type="entry name" value="CYCLIN-DEPENDENT KINASE 9"/>
    <property type="match status" value="1"/>
</dbReference>
<evidence type="ECO:0000256" key="8">
    <source>
        <dbReference type="ARBA" id="ARBA00023242"/>
    </source>
</evidence>
<comment type="subcellular location">
    <subcellularLocation>
        <location evidence="1">Nucleus</location>
    </subcellularLocation>
</comment>
<comment type="similarity">
    <text evidence="2">Belongs to the protein kinase superfamily. CMGC Ser/Thr protein kinase family. CDC2/CDKX subfamily.</text>
</comment>
<dbReference type="STRING" id="34508.A0A4U5NZ89"/>
<reference evidence="13 14" key="1">
    <citation type="journal article" date="2015" name="Genome Biol.">
        <title>Comparative genomics of Steinernema reveals deeply conserved gene regulatory networks.</title>
        <authorList>
            <person name="Dillman A.R."/>
            <person name="Macchietto M."/>
            <person name="Porter C.F."/>
            <person name="Rogers A."/>
            <person name="Williams B."/>
            <person name="Antoshechkin I."/>
            <person name="Lee M.M."/>
            <person name="Goodwin Z."/>
            <person name="Lu X."/>
            <person name="Lewis E.E."/>
            <person name="Goodrich-Blair H."/>
            <person name="Stock S.P."/>
            <person name="Adams B.J."/>
            <person name="Sternberg P.W."/>
            <person name="Mortazavi A."/>
        </authorList>
    </citation>
    <scope>NUCLEOTIDE SEQUENCE [LARGE SCALE GENOMIC DNA]</scope>
    <source>
        <strain evidence="13 14">ALL</strain>
    </source>
</reference>
<dbReference type="OrthoDB" id="28397at2759"/>
<feature type="region of interest" description="Disordered" evidence="11">
    <location>
        <begin position="369"/>
        <end position="393"/>
    </location>
</feature>
<dbReference type="Gene3D" id="3.30.200.20">
    <property type="entry name" value="Phosphorylase Kinase, domain 1"/>
    <property type="match status" value="1"/>
</dbReference>
<feature type="domain" description="Protein kinase" evidence="12">
    <location>
        <begin position="54"/>
        <end position="338"/>
    </location>
</feature>
<evidence type="ECO:0000256" key="1">
    <source>
        <dbReference type="ARBA" id="ARBA00004123"/>
    </source>
</evidence>
<dbReference type="InterPro" id="IPR000719">
    <property type="entry name" value="Prot_kinase_dom"/>
</dbReference>
<dbReference type="PANTHER" id="PTHR24056">
    <property type="entry name" value="CELL DIVISION PROTEIN KINASE"/>
    <property type="match status" value="1"/>
</dbReference>
<dbReference type="SUPFAM" id="SSF56112">
    <property type="entry name" value="Protein kinase-like (PK-like)"/>
    <property type="match status" value="1"/>
</dbReference>
<dbReference type="PROSITE" id="PS00108">
    <property type="entry name" value="PROTEIN_KINASE_ST"/>
    <property type="match status" value="1"/>
</dbReference>
<keyword evidence="7 9" id="KW-0067">ATP-binding</keyword>
<keyword evidence="4" id="KW-0808">Transferase</keyword>
<dbReference type="GO" id="GO:0005524">
    <property type="term" value="F:ATP binding"/>
    <property type="evidence" value="ECO:0007669"/>
    <property type="project" value="UniProtKB-UniRule"/>
</dbReference>
<name>A0A4U5NZ89_STECR</name>
<dbReference type="Gene3D" id="1.10.510.10">
    <property type="entry name" value="Transferase(Phosphotransferase) domain 1"/>
    <property type="match status" value="1"/>
</dbReference>
<dbReference type="AlphaFoldDB" id="A0A4U5NZ89"/>
<evidence type="ECO:0000256" key="11">
    <source>
        <dbReference type="SAM" id="MobiDB-lite"/>
    </source>
</evidence>
<dbReference type="GO" id="GO:0005634">
    <property type="term" value="C:nucleus"/>
    <property type="evidence" value="ECO:0007669"/>
    <property type="project" value="UniProtKB-SubCell"/>
</dbReference>
<evidence type="ECO:0000256" key="10">
    <source>
        <dbReference type="RuleBase" id="RU000304"/>
    </source>
</evidence>
<evidence type="ECO:0000256" key="7">
    <source>
        <dbReference type="ARBA" id="ARBA00022840"/>
    </source>
</evidence>
<feature type="binding site" evidence="9">
    <location>
        <position position="83"/>
    </location>
    <ligand>
        <name>ATP</name>
        <dbReference type="ChEBI" id="CHEBI:30616"/>
    </ligand>
</feature>
<gene>
    <name evidence="13" type="ORF">L596_013057</name>
</gene>
<keyword evidence="6" id="KW-0418">Kinase</keyword>
<proteinExistence type="inferred from homology"/>
<evidence type="ECO:0000313" key="13">
    <source>
        <dbReference type="EMBL" id="TKR88882.1"/>
    </source>
</evidence>
<dbReference type="Proteomes" id="UP000298663">
    <property type="component" value="Unassembled WGS sequence"/>
</dbReference>
<keyword evidence="14" id="KW-1185">Reference proteome</keyword>
<dbReference type="InterPro" id="IPR011009">
    <property type="entry name" value="Kinase-like_dom_sf"/>
</dbReference>
<dbReference type="InterPro" id="IPR008271">
    <property type="entry name" value="Ser/Thr_kinase_AS"/>
</dbReference>
<keyword evidence="5 9" id="KW-0547">Nucleotide-binding</keyword>
<dbReference type="InterPro" id="IPR050108">
    <property type="entry name" value="CDK"/>
</dbReference>
<dbReference type="InterPro" id="IPR017441">
    <property type="entry name" value="Protein_kinase_ATP_BS"/>
</dbReference>
<evidence type="ECO:0000259" key="12">
    <source>
        <dbReference type="PROSITE" id="PS50011"/>
    </source>
</evidence>
<evidence type="ECO:0000256" key="9">
    <source>
        <dbReference type="PROSITE-ProRule" id="PRU10141"/>
    </source>
</evidence>
<evidence type="ECO:0000256" key="2">
    <source>
        <dbReference type="ARBA" id="ARBA00006485"/>
    </source>
</evidence>
<protein>
    <recommendedName>
        <fullName evidence="12">Protein kinase domain-containing protein</fullName>
    </recommendedName>
</protein>
<evidence type="ECO:0000256" key="4">
    <source>
        <dbReference type="ARBA" id="ARBA00022679"/>
    </source>
</evidence>
<reference evidence="13 14" key="2">
    <citation type="journal article" date="2019" name="G3 (Bethesda)">
        <title>Hybrid Assembly of the Genome of the Entomopathogenic Nematode Steinernema carpocapsae Identifies the X-Chromosome.</title>
        <authorList>
            <person name="Serra L."/>
            <person name="Macchietto M."/>
            <person name="Macias-Munoz A."/>
            <person name="McGill C.J."/>
            <person name="Rodriguez I.M."/>
            <person name="Rodriguez B."/>
            <person name="Murad R."/>
            <person name="Mortazavi A."/>
        </authorList>
    </citation>
    <scope>NUCLEOTIDE SEQUENCE [LARGE SCALE GENOMIC DNA]</scope>
    <source>
        <strain evidence="13 14">ALL</strain>
    </source>
</reference>
<keyword evidence="3 10" id="KW-0723">Serine/threonine-protein kinase</keyword>
<accession>A0A4U5NZ89</accession>
<evidence type="ECO:0000256" key="3">
    <source>
        <dbReference type="ARBA" id="ARBA00022527"/>
    </source>
</evidence>
<dbReference type="FunFam" id="1.10.510.10:FF:000624">
    <property type="entry name" value="Mitogen-activated protein kinase"/>
    <property type="match status" value="1"/>
</dbReference>